<keyword evidence="4" id="KW-0547">Nucleotide-binding</keyword>
<dbReference type="GO" id="GO:0005524">
    <property type="term" value="F:ATP binding"/>
    <property type="evidence" value="ECO:0007669"/>
    <property type="project" value="UniProtKB-KW"/>
</dbReference>
<evidence type="ECO:0000259" key="12">
    <source>
        <dbReference type="Pfam" id="PF08544"/>
    </source>
</evidence>
<dbReference type="Pfam" id="PF00288">
    <property type="entry name" value="GHMP_kinases_N"/>
    <property type="match status" value="1"/>
</dbReference>
<dbReference type="GO" id="GO:0016114">
    <property type="term" value="P:terpenoid biosynthetic process"/>
    <property type="evidence" value="ECO:0007669"/>
    <property type="project" value="InterPro"/>
</dbReference>
<evidence type="ECO:0000256" key="1">
    <source>
        <dbReference type="ARBA" id="ARBA00009684"/>
    </source>
</evidence>
<keyword evidence="14" id="KW-1185">Reference proteome</keyword>
<evidence type="ECO:0000256" key="3">
    <source>
        <dbReference type="ARBA" id="ARBA00022679"/>
    </source>
</evidence>
<evidence type="ECO:0000313" key="14">
    <source>
        <dbReference type="Proteomes" id="UP001220324"/>
    </source>
</evidence>
<protein>
    <recommendedName>
        <fullName evidence="2">4-(cytidine 5'-diphospho)-2-C-methyl-D-erythritol kinase</fullName>
        <ecNumber evidence="2">2.7.1.148</ecNumber>
    </recommendedName>
    <alternativeName>
        <fullName evidence="10">4-(cytidine-5'-diphospho)-2-C-methyl-D-erythritol kinase</fullName>
    </alternativeName>
</protein>
<dbReference type="InterPro" id="IPR013750">
    <property type="entry name" value="GHMP_kinase_C_dom"/>
</dbReference>
<evidence type="ECO:0000259" key="11">
    <source>
        <dbReference type="Pfam" id="PF00288"/>
    </source>
</evidence>
<dbReference type="PANTHER" id="PTHR43527:SF2">
    <property type="entry name" value="4-DIPHOSPHOCYTIDYL-2-C-METHYL-D-ERYTHRITOL KINASE, CHLOROPLASTIC"/>
    <property type="match status" value="1"/>
</dbReference>
<evidence type="ECO:0000256" key="9">
    <source>
        <dbReference type="ARBA" id="ARBA00023221"/>
    </source>
</evidence>
<dbReference type="Gene3D" id="3.30.70.890">
    <property type="entry name" value="GHMP kinase, C-terminal domain"/>
    <property type="match status" value="1"/>
</dbReference>
<gene>
    <name evidence="13" type="ORF">N7494_010135</name>
</gene>
<dbReference type="HAMAP" id="MF_00061">
    <property type="entry name" value="IspE"/>
    <property type="match status" value="1"/>
</dbReference>
<evidence type="ECO:0000256" key="7">
    <source>
        <dbReference type="ARBA" id="ARBA00023011"/>
    </source>
</evidence>
<sequence length="311" mass="33659">MTSIPSKITLQVPAKINPQIRVGPLREDGYHDITLAYQAISLFDTLTISQNPEGPTMNVTGMDSDRVPADNRNLVIKAASLLGKHVDVEPTFHFELAKCIPSEAGLGGGSADAAAALVGCNMLWGSKVNDDDLMELGAQIGEDVPFFIRGMMAIGLGHKQPLVSLEVTGHKWIWVLAIPFRGLSTKAVFQEHDEVLTGSLSEEEEKYRRRRQGCIDVAWGTSSPMELLPFLVNDLEFPSTRLLPDIGIALEAGRSHGAVASLMSGSGSTCAFLAKDEAHAMQLKTELQKETIFREIVIASGPVEGVRVIQN</sequence>
<evidence type="ECO:0000313" key="13">
    <source>
        <dbReference type="EMBL" id="KAJ5533583.1"/>
    </source>
</evidence>
<keyword evidence="9" id="KW-0443">Lipid metabolism</keyword>
<dbReference type="InterPro" id="IPR020568">
    <property type="entry name" value="Ribosomal_Su5_D2-typ_SF"/>
</dbReference>
<dbReference type="Proteomes" id="UP001220324">
    <property type="component" value="Unassembled WGS sequence"/>
</dbReference>
<dbReference type="AlphaFoldDB" id="A0AAD6GE37"/>
<reference evidence="13 14" key="1">
    <citation type="journal article" date="2023" name="IMA Fungus">
        <title>Comparative genomic study of the Penicillium genus elucidates a diverse pangenome and 15 lateral gene transfer events.</title>
        <authorList>
            <person name="Petersen C."/>
            <person name="Sorensen T."/>
            <person name="Nielsen M.R."/>
            <person name="Sondergaard T.E."/>
            <person name="Sorensen J.L."/>
            <person name="Fitzpatrick D.A."/>
            <person name="Frisvad J.C."/>
            <person name="Nielsen K.L."/>
        </authorList>
    </citation>
    <scope>NUCLEOTIDE SEQUENCE [LARGE SCALE GENOMIC DNA]</scope>
    <source>
        <strain evidence="13 14">IBT 35679</strain>
    </source>
</reference>
<keyword evidence="7" id="KW-0444">Lipid biosynthesis</keyword>
<dbReference type="Gene3D" id="3.30.230.10">
    <property type="match status" value="1"/>
</dbReference>
<proteinExistence type="inferred from homology"/>
<dbReference type="GO" id="GO:0050515">
    <property type="term" value="F:4-(cytidine 5'-diphospho)-2-C-methyl-D-erythritol kinase activity"/>
    <property type="evidence" value="ECO:0007669"/>
    <property type="project" value="UniProtKB-EC"/>
</dbReference>
<keyword evidence="13" id="KW-0687">Ribonucleoprotein</keyword>
<evidence type="ECO:0000256" key="6">
    <source>
        <dbReference type="ARBA" id="ARBA00022840"/>
    </source>
</evidence>
<dbReference type="Pfam" id="PF08544">
    <property type="entry name" value="GHMP_kinases_C"/>
    <property type="match status" value="1"/>
</dbReference>
<comment type="similarity">
    <text evidence="1">Belongs to the GHMP kinase family. IspE subfamily.</text>
</comment>
<feature type="domain" description="GHMP kinase N-terminal" evidence="11">
    <location>
        <begin position="73"/>
        <end position="150"/>
    </location>
</feature>
<evidence type="ECO:0000256" key="8">
    <source>
        <dbReference type="ARBA" id="ARBA00023166"/>
    </source>
</evidence>
<keyword evidence="3" id="KW-0808">Transferase</keyword>
<dbReference type="InterPro" id="IPR014721">
    <property type="entry name" value="Ribsml_uS5_D2-typ_fold_subgr"/>
</dbReference>
<dbReference type="EC" id="2.7.1.148" evidence="2"/>
<dbReference type="NCBIfam" id="TIGR00154">
    <property type="entry name" value="ispE"/>
    <property type="match status" value="1"/>
</dbReference>
<dbReference type="SUPFAM" id="SSF55060">
    <property type="entry name" value="GHMP Kinase, C-terminal domain"/>
    <property type="match status" value="1"/>
</dbReference>
<keyword evidence="6" id="KW-0067">ATP-binding</keyword>
<dbReference type="SUPFAM" id="SSF54211">
    <property type="entry name" value="Ribosomal protein S5 domain 2-like"/>
    <property type="match status" value="1"/>
</dbReference>
<evidence type="ECO:0000256" key="2">
    <source>
        <dbReference type="ARBA" id="ARBA00012052"/>
    </source>
</evidence>
<accession>A0AAD6GE37</accession>
<comment type="caution">
    <text evidence="13">The sequence shown here is derived from an EMBL/GenBank/DDBJ whole genome shotgun (WGS) entry which is preliminary data.</text>
</comment>
<organism evidence="13 14">
    <name type="scientific">Penicillium frequentans</name>
    <dbReference type="NCBI Taxonomy" id="3151616"/>
    <lineage>
        <taxon>Eukaryota</taxon>
        <taxon>Fungi</taxon>
        <taxon>Dikarya</taxon>
        <taxon>Ascomycota</taxon>
        <taxon>Pezizomycotina</taxon>
        <taxon>Eurotiomycetes</taxon>
        <taxon>Eurotiomycetidae</taxon>
        <taxon>Eurotiales</taxon>
        <taxon>Aspergillaceae</taxon>
        <taxon>Penicillium</taxon>
    </lineage>
</organism>
<evidence type="ECO:0000256" key="4">
    <source>
        <dbReference type="ARBA" id="ARBA00022741"/>
    </source>
</evidence>
<keyword evidence="8" id="KW-1207">Sterol metabolism</keyword>
<dbReference type="InterPro" id="IPR036554">
    <property type="entry name" value="GHMP_kinase_C_sf"/>
</dbReference>
<name>A0AAD6GE37_9EURO</name>
<evidence type="ECO:0000256" key="5">
    <source>
        <dbReference type="ARBA" id="ARBA00022777"/>
    </source>
</evidence>
<keyword evidence="5" id="KW-0418">Kinase</keyword>
<dbReference type="GO" id="GO:0016126">
    <property type="term" value="P:sterol biosynthetic process"/>
    <property type="evidence" value="ECO:0007669"/>
    <property type="project" value="UniProtKB-KW"/>
</dbReference>
<keyword evidence="13" id="KW-0689">Ribosomal protein</keyword>
<dbReference type="InterPro" id="IPR006204">
    <property type="entry name" value="GHMP_kinase_N_dom"/>
</dbReference>
<evidence type="ECO:0000256" key="10">
    <source>
        <dbReference type="ARBA" id="ARBA00032554"/>
    </source>
</evidence>
<feature type="domain" description="GHMP kinase C-terminal" evidence="12">
    <location>
        <begin position="235"/>
        <end position="289"/>
    </location>
</feature>
<keyword evidence="9" id="KW-0753">Steroid metabolism</keyword>
<dbReference type="PANTHER" id="PTHR43527">
    <property type="entry name" value="4-DIPHOSPHOCYTIDYL-2-C-METHYL-D-ERYTHRITOL KINASE, CHLOROPLASTIC"/>
    <property type="match status" value="1"/>
</dbReference>
<keyword evidence="7" id="KW-0756">Sterol biosynthesis</keyword>
<keyword evidence="7" id="KW-0752">Steroid biosynthesis</keyword>
<dbReference type="EMBL" id="JAQIZZ010000007">
    <property type="protein sequence ID" value="KAJ5533583.1"/>
    <property type="molecule type" value="Genomic_DNA"/>
</dbReference>
<dbReference type="InterPro" id="IPR004424">
    <property type="entry name" value="IspE"/>
</dbReference>
<dbReference type="GO" id="GO:0005840">
    <property type="term" value="C:ribosome"/>
    <property type="evidence" value="ECO:0007669"/>
    <property type="project" value="UniProtKB-KW"/>
</dbReference>
<dbReference type="NCBIfam" id="NF002870">
    <property type="entry name" value="PRK03188.1"/>
    <property type="match status" value="1"/>
</dbReference>
<dbReference type="PIRSF" id="PIRSF010376">
    <property type="entry name" value="IspE"/>
    <property type="match status" value="1"/>
</dbReference>